<evidence type="ECO:0000313" key="3">
    <source>
        <dbReference type="Proteomes" id="UP000730482"/>
    </source>
</evidence>
<proteinExistence type="predicted"/>
<feature type="region of interest" description="Disordered" evidence="1">
    <location>
        <begin position="1"/>
        <end position="22"/>
    </location>
</feature>
<evidence type="ECO:0000313" key="2">
    <source>
        <dbReference type="EMBL" id="MBS2545686.1"/>
    </source>
</evidence>
<comment type="caution">
    <text evidence="2">The sequence shown here is derived from an EMBL/GenBank/DDBJ whole genome shotgun (WGS) entry which is preliminary data.</text>
</comment>
<dbReference type="EMBL" id="JAAFYZ010000005">
    <property type="protein sequence ID" value="MBS2545686.1"/>
    <property type="molecule type" value="Genomic_DNA"/>
</dbReference>
<dbReference type="Proteomes" id="UP000730482">
    <property type="component" value="Unassembled WGS sequence"/>
</dbReference>
<evidence type="ECO:0008006" key="4">
    <source>
        <dbReference type="Google" id="ProtNLM"/>
    </source>
</evidence>
<evidence type="ECO:0000256" key="1">
    <source>
        <dbReference type="SAM" id="MobiDB-lite"/>
    </source>
</evidence>
<gene>
    <name evidence="2" type="ORF">KGQ19_02270</name>
</gene>
<name>A0ABS5KH76_9ACTN</name>
<organism evidence="2 3">
    <name type="scientific">Catenulispora pinistramenti</name>
    <dbReference type="NCBI Taxonomy" id="2705254"/>
    <lineage>
        <taxon>Bacteria</taxon>
        <taxon>Bacillati</taxon>
        <taxon>Actinomycetota</taxon>
        <taxon>Actinomycetes</taxon>
        <taxon>Catenulisporales</taxon>
        <taxon>Catenulisporaceae</taxon>
        <taxon>Catenulispora</taxon>
    </lineage>
</organism>
<reference evidence="2 3" key="1">
    <citation type="submission" date="2020-02" db="EMBL/GenBank/DDBJ databases">
        <title>Acidophilic actinobacteria isolated from forest soil.</title>
        <authorList>
            <person name="Golinska P."/>
        </authorList>
    </citation>
    <scope>NUCLEOTIDE SEQUENCE [LARGE SCALE GENOMIC DNA]</scope>
    <source>
        <strain evidence="2 3">NL8</strain>
    </source>
</reference>
<keyword evidence="3" id="KW-1185">Reference proteome</keyword>
<accession>A0ABS5KH76</accession>
<protein>
    <recommendedName>
        <fullName evidence="4">DUF4265 domain-containing protein</fullName>
    </recommendedName>
</protein>
<sequence>MGLFRKKRSETAAAGRPATGQPAARQTEIGVLFDIDALGGGFYGPKAYQVLFQTLDPQRLKRCSFHDGDTNATIFQGARLYCIAIRSPAPQTVDYVRELISARTDPGLLPPSERFVDGDVTEWEPLVPAGFVNDAAQLVVKENDMIHPSVAEGTAWRVVIG</sequence>
<dbReference type="RefSeq" id="WP_212007349.1">
    <property type="nucleotide sequence ID" value="NZ_JAAFYZ010000005.1"/>
</dbReference>